<dbReference type="AlphaFoldDB" id="A0A8H4Q9Y4"/>
<reference evidence="1 2" key="1">
    <citation type="journal article" date="2020" name="G3 (Bethesda)">
        <title>Genetic Underpinnings of Host Manipulation by Ophiocordyceps as Revealed by Comparative Transcriptomics.</title>
        <authorList>
            <person name="Will I."/>
            <person name="Das B."/>
            <person name="Trinh T."/>
            <person name="Brachmann A."/>
            <person name="Ohm R.A."/>
            <person name="de Bekker C."/>
        </authorList>
    </citation>
    <scope>NUCLEOTIDE SEQUENCE [LARGE SCALE GENOMIC DNA]</scope>
    <source>
        <strain evidence="1 2">EC05</strain>
    </source>
</reference>
<proteinExistence type="predicted"/>
<dbReference type="Proteomes" id="UP000562929">
    <property type="component" value="Unassembled WGS sequence"/>
</dbReference>
<gene>
    <name evidence="1" type="ORF">GQ602_002204</name>
</gene>
<comment type="caution">
    <text evidence="1">The sequence shown here is derived from an EMBL/GenBank/DDBJ whole genome shotgun (WGS) entry which is preliminary data.</text>
</comment>
<keyword evidence="2" id="KW-1185">Reference proteome</keyword>
<evidence type="ECO:0000313" key="1">
    <source>
        <dbReference type="EMBL" id="KAF4591905.1"/>
    </source>
</evidence>
<evidence type="ECO:0000313" key="2">
    <source>
        <dbReference type="Proteomes" id="UP000562929"/>
    </source>
</evidence>
<organism evidence="1 2">
    <name type="scientific">Ophiocordyceps camponoti-floridani</name>
    <dbReference type="NCBI Taxonomy" id="2030778"/>
    <lineage>
        <taxon>Eukaryota</taxon>
        <taxon>Fungi</taxon>
        <taxon>Dikarya</taxon>
        <taxon>Ascomycota</taxon>
        <taxon>Pezizomycotina</taxon>
        <taxon>Sordariomycetes</taxon>
        <taxon>Hypocreomycetidae</taxon>
        <taxon>Hypocreales</taxon>
        <taxon>Ophiocordycipitaceae</taxon>
        <taxon>Ophiocordyceps</taxon>
    </lineage>
</organism>
<protein>
    <submittedName>
        <fullName evidence="1">Uncharacterized protein</fullName>
    </submittedName>
</protein>
<sequence length="107" mass="11606">MRAAALRGWSSRGLASFKGVTVENVNLGETTNEFTRSKNPDARYWKSRVYFAKNGWWKTISSIDDTIGCLDGNTNFTPLDLRVAMDALGCGVAVNGVAACRKGLLSS</sequence>
<accession>A0A8H4Q9Y4</accession>
<dbReference type="EMBL" id="JAACLJ010000002">
    <property type="protein sequence ID" value="KAF4591905.1"/>
    <property type="molecule type" value="Genomic_DNA"/>
</dbReference>
<name>A0A8H4Q9Y4_9HYPO</name>